<accession>A0ABP9C6U2</accession>
<evidence type="ECO:0000313" key="1">
    <source>
        <dbReference type="EMBL" id="GAA4805718.1"/>
    </source>
</evidence>
<sequence length="302" mass="33985">MIRPANFAYNPETAVNNKFQVTSKEGDLQVLALHEFDQFVDILRLNGVIVELFNDSSTPKTPDAVFPNNWVSFHEDGTVVLYPMFAGNRREERRTEILTALQKQYTIKALVDLSYFEKEDLFLEGTGSMVLDRQHKIAYLCLSPRSTLKPFTTFCHLMNYTPLVFNAVDANGFAIYHTNVMLCIGDTFAVICSEAIKNCAERAAVLTSLRQTMKEIVDISHQQMAHFAGNMLHLSNNIGNNLLVLSKQAYVSLTSIQLSCLEKHAKLLYTPLDHIEKNGGGSARCMLAELFLPLTNNVKKDQ</sequence>
<protein>
    <submittedName>
        <fullName evidence="1">Arginine deiminase-related protein</fullName>
    </submittedName>
</protein>
<dbReference type="Proteomes" id="UP001501411">
    <property type="component" value="Unassembled WGS sequence"/>
</dbReference>
<keyword evidence="2" id="KW-1185">Reference proteome</keyword>
<dbReference type="PANTHER" id="PTHR43224">
    <property type="entry name" value="AMIDINOTRANSFERASE"/>
    <property type="match status" value="1"/>
</dbReference>
<proteinExistence type="predicted"/>
<gene>
    <name evidence="1" type="ORF">GCM10023231_38600</name>
</gene>
<dbReference type="Gene3D" id="3.75.10.10">
    <property type="entry name" value="L-arginine/glycine Amidinotransferase, Chain A"/>
    <property type="match status" value="1"/>
</dbReference>
<evidence type="ECO:0000313" key="2">
    <source>
        <dbReference type="Proteomes" id="UP001501411"/>
    </source>
</evidence>
<organism evidence="1 2">
    <name type="scientific">Olivibacter ginsenosidimutans</name>
    <dbReference type="NCBI Taxonomy" id="1176537"/>
    <lineage>
        <taxon>Bacteria</taxon>
        <taxon>Pseudomonadati</taxon>
        <taxon>Bacteroidota</taxon>
        <taxon>Sphingobacteriia</taxon>
        <taxon>Sphingobacteriales</taxon>
        <taxon>Sphingobacteriaceae</taxon>
        <taxon>Olivibacter</taxon>
    </lineage>
</organism>
<dbReference type="NCBIfam" id="NF046062">
    <property type="entry name" value="citrull_CtlX"/>
    <property type="match status" value="1"/>
</dbReference>
<dbReference type="EMBL" id="BAABIQ010000044">
    <property type="protein sequence ID" value="GAA4805718.1"/>
    <property type="molecule type" value="Genomic_DNA"/>
</dbReference>
<dbReference type="SUPFAM" id="SSF55909">
    <property type="entry name" value="Pentein"/>
    <property type="match status" value="1"/>
</dbReference>
<dbReference type="PIRSF" id="PIRSF028188">
    <property type="entry name" value="Amdntrnsf_FN0238"/>
    <property type="match status" value="1"/>
</dbReference>
<reference evidence="2" key="1">
    <citation type="journal article" date="2019" name="Int. J. Syst. Evol. Microbiol.">
        <title>The Global Catalogue of Microorganisms (GCM) 10K type strain sequencing project: providing services to taxonomists for standard genome sequencing and annotation.</title>
        <authorList>
            <consortium name="The Broad Institute Genomics Platform"/>
            <consortium name="The Broad Institute Genome Sequencing Center for Infectious Disease"/>
            <person name="Wu L."/>
            <person name="Ma J."/>
        </authorList>
    </citation>
    <scope>NUCLEOTIDE SEQUENCE [LARGE SCALE GENOMIC DNA]</scope>
    <source>
        <strain evidence="2">JCM 18200</strain>
    </source>
</reference>
<dbReference type="InterPro" id="IPR014541">
    <property type="entry name" value="Amdntrnsf_FN0238"/>
</dbReference>
<dbReference type="PANTHER" id="PTHR43224:SF1">
    <property type="entry name" value="AMIDINOTRANSFERASE"/>
    <property type="match status" value="1"/>
</dbReference>
<comment type="caution">
    <text evidence="1">The sequence shown here is derived from an EMBL/GenBank/DDBJ whole genome shotgun (WGS) entry which is preliminary data.</text>
</comment>
<dbReference type="Pfam" id="PF19420">
    <property type="entry name" value="DDAH_eukar"/>
    <property type="match status" value="1"/>
</dbReference>
<name>A0ABP9C6U2_9SPHI</name>